<dbReference type="PANTHER" id="PTHR12818">
    <property type="entry name" value="TRNA (ADENINE(37)-N6)-METHYLTRANSFERASE"/>
    <property type="match status" value="1"/>
</dbReference>
<feature type="domain" description="TsaA-like" evidence="3">
    <location>
        <begin position="6"/>
        <end position="137"/>
    </location>
</feature>
<dbReference type="EMBL" id="JAPDPJ010000029">
    <property type="protein sequence ID" value="MCW3787447.1"/>
    <property type="molecule type" value="Genomic_DNA"/>
</dbReference>
<dbReference type="InterPro" id="IPR036414">
    <property type="entry name" value="YaeB_N_sf"/>
</dbReference>
<evidence type="ECO:0000256" key="1">
    <source>
        <dbReference type="ARBA" id="ARBA00022691"/>
    </source>
</evidence>
<dbReference type="InterPro" id="IPR023370">
    <property type="entry name" value="TrmO-like_N"/>
</dbReference>
<dbReference type="NCBIfam" id="TIGR00104">
    <property type="entry name" value="tRNA_TsaA"/>
    <property type="match status" value="1"/>
</dbReference>
<dbReference type="PROSITE" id="PS51668">
    <property type="entry name" value="TSAA_2"/>
    <property type="match status" value="1"/>
</dbReference>
<protein>
    <submittedName>
        <fullName evidence="4">tRNA (N6-threonylcarbamoyladenosine(37)-N6)-methyltransferase TrmO</fullName>
    </submittedName>
</protein>
<keyword evidence="1" id="KW-0949">S-adenosyl-L-methionine</keyword>
<dbReference type="PANTHER" id="PTHR12818:SF0">
    <property type="entry name" value="TRNA (ADENINE(37)-N6)-METHYLTRANSFERASE"/>
    <property type="match status" value="1"/>
</dbReference>
<evidence type="ECO:0000259" key="3">
    <source>
        <dbReference type="PROSITE" id="PS51668"/>
    </source>
</evidence>
<dbReference type="SUPFAM" id="SSF118196">
    <property type="entry name" value="YaeB-like"/>
    <property type="match status" value="1"/>
</dbReference>
<sequence>MSAIQFHPIGYIYTPHKSLENMPIQPAGAKAVKGTIEILPEYADGLQDIEGFSHITLFYHLHKVKEYKLKVTPFMDTKEHGIFACKSPTRPNAMGMSTVKLLAVDGNVLHIEEVDMLDGTPLIDIKPYWPKFDSRENVRMGWLEKQPEIVPVEELISDARFV</sequence>
<name>A0AAE3M598_9BACT</name>
<dbReference type="InterPro" id="IPR040372">
    <property type="entry name" value="YaeB-like"/>
</dbReference>
<proteinExistence type="inferred from homology"/>
<dbReference type="AlphaFoldDB" id="A0AAE3M598"/>
<dbReference type="Gene3D" id="2.40.30.70">
    <property type="entry name" value="YaeB-like"/>
    <property type="match status" value="1"/>
</dbReference>
<evidence type="ECO:0000313" key="5">
    <source>
        <dbReference type="Proteomes" id="UP001209229"/>
    </source>
</evidence>
<dbReference type="Pfam" id="PF01980">
    <property type="entry name" value="TrmO_N"/>
    <property type="match status" value="1"/>
</dbReference>
<dbReference type="CDD" id="cd09281">
    <property type="entry name" value="UPF0066"/>
    <property type="match status" value="1"/>
</dbReference>
<dbReference type="RefSeq" id="WP_301191012.1">
    <property type="nucleotide sequence ID" value="NZ_JAPDPJ010000029.1"/>
</dbReference>
<accession>A0AAE3M598</accession>
<dbReference type="Proteomes" id="UP001209229">
    <property type="component" value="Unassembled WGS sequence"/>
</dbReference>
<organism evidence="4 5">
    <name type="scientific">Plebeiibacterium sediminum</name>
    <dbReference type="NCBI Taxonomy" id="2992112"/>
    <lineage>
        <taxon>Bacteria</taxon>
        <taxon>Pseudomonadati</taxon>
        <taxon>Bacteroidota</taxon>
        <taxon>Bacteroidia</taxon>
        <taxon>Marinilabiliales</taxon>
        <taxon>Marinilabiliaceae</taxon>
        <taxon>Plebeiibacterium</taxon>
    </lineage>
</organism>
<evidence type="ECO:0000256" key="2">
    <source>
        <dbReference type="ARBA" id="ARBA00033753"/>
    </source>
</evidence>
<gene>
    <name evidence="4" type="primary">tsaA</name>
    <name evidence="4" type="ORF">OM075_13285</name>
</gene>
<keyword evidence="5" id="KW-1185">Reference proteome</keyword>
<comment type="caution">
    <text evidence="4">The sequence shown here is derived from an EMBL/GenBank/DDBJ whole genome shotgun (WGS) entry which is preliminary data.</text>
</comment>
<comment type="similarity">
    <text evidence="2">Belongs to the tRNA methyltransferase O family.</text>
</comment>
<dbReference type="InterPro" id="IPR036413">
    <property type="entry name" value="YaeB-like_sf"/>
</dbReference>
<reference evidence="4" key="1">
    <citation type="submission" date="2022-10" db="EMBL/GenBank/DDBJ databases">
        <authorList>
            <person name="Yu W.X."/>
        </authorList>
    </citation>
    <scope>NUCLEOTIDE SEQUENCE</scope>
    <source>
        <strain evidence="4">AAT</strain>
    </source>
</reference>
<evidence type="ECO:0000313" key="4">
    <source>
        <dbReference type="EMBL" id="MCW3787447.1"/>
    </source>
</evidence>